<sequence length="297" mass="32715">MDQPRDAHDLEHAVAVFDAHRRRIFGIGYRMLGTVADAEDIVQETWIRWQNADRAGIHDPAAFLATIATRLSINATQSAHARRETYIGPWLPEPVNTDDDPALGAERGEALGFAILLMLEKLTPTERAAYILREALDYPYERIAEVISASVASTRQLVSRARKHLESARRAAVAATEQRRLLEAFLVAAQKGDVSDLERLFAEDVISYTDGNGVKLAARIPVAGRSRVAKFVAAFSSHFWAGKRIDWIEVNGQPAATLTEDGRVTTIVTVSARDDGIHQLLWVMSPDKLANIAQVGA</sequence>
<dbReference type="SUPFAM" id="SSF88659">
    <property type="entry name" value="Sigma3 and sigma4 domains of RNA polymerase sigma factors"/>
    <property type="match status" value="1"/>
</dbReference>
<dbReference type="Gene3D" id="3.10.450.50">
    <property type="match status" value="1"/>
</dbReference>
<dbReference type="Proteomes" id="UP000598426">
    <property type="component" value="Unassembled WGS sequence"/>
</dbReference>
<evidence type="ECO:0000256" key="1">
    <source>
        <dbReference type="ARBA" id="ARBA00010641"/>
    </source>
</evidence>
<dbReference type="Pfam" id="PF04542">
    <property type="entry name" value="Sigma70_r2"/>
    <property type="match status" value="1"/>
</dbReference>
<dbReference type="InterPro" id="IPR032710">
    <property type="entry name" value="NTF2-like_dom_sf"/>
</dbReference>
<keyword evidence="4" id="KW-0731">Sigma factor</keyword>
<reference evidence="8 9" key="1">
    <citation type="submission" date="2020-09" db="EMBL/GenBank/DDBJ databases">
        <title>Isolation and identification of active actinomycetes.</title>
        <authorList>
            <person name="Li X."/>
        </authorList>
    </citation>
    <scope>NUCLEOTIDE SEQUENCE [LARGE SCALE GENOMIC DNA]</scope>
    <source>
        <strain evidence="8 9">NEAU-LLC</strain>
    </source>
</reference>
<dbReference type="InterPro" id="IPR036388">
    <property type="entry name" value="WH-like_DNA-bd_sf"/>
</dbReference>
<dbReference type="Gene3D" id="1.10.10.10">
    <property type="entry name" value="Winged helix-like DNA-binding domain superfamily/Winged helix DNA-binding domain"/>
    <property type="match status" value="1"/>
</dbReference>
<dbReference type="SUPFAM" id="SSF54427">
    <property type="entry name" value="NTF2-like"/>
    <property type="match status" value="1"/>
</dbReference>
<dbReference type="NCBIfam" id="NF007214">
    <property type="entry name" value="PRK09636.1"/>
    <property type="match status" value="1"/>
</dbReference>
<proteinExistence type="inferred from homology"/>
<dbReference type="NCBIfam" id="TIGR02957">
    <property type="entry name" value="SigX4"/>
    <property type="match status" value="1"/>
</dbReference>
<feature type="domain" description="RNA polymerase sigma-70 region 2" evidence="6">
    <location>
        <begin position="17"/>
        <end position="76"/>
    </location>
</feature>
<dbReference type="SUPFAM" id="SSF88946">
    <property type="entry name" value="Sigma2 domain of RNA polymerase sigma factors"/>
    <property type="match status" value="1"/>
</dbReference>
<dbReference type="InterPro" id="IPR014303">
    <property type="entry name" value="RNA_pol_sigma-70_ECF"/>
</dbReference>
<name>A0ABR8NLW3_9MICO</name>
<comment type="caution">
    <text evidence="8">The sequence shown here is derived from an EMBL/GenBank/DDBJ whole genome shotgun (WGS) entry which is preliminary data.</text>
</comment>
<comment type="subunit">
    <text evidence="2">Interacts transiently with the RNA polymerase catalytic core formed by RpoA, RpoB, RpoC and RpoZ (2 alpha, 1 beta, 1 beta' and 1 omega subunit) to form the RNA polymerase holoenzyme that can initiate transcription.</text>
</comment>
<dbReference type="Pfam" id="PF08281">
    <property type="entry name" value="Sigma70_r4_2"/>
    <property type="match status" value="1"/>
</dbReference>
<dbReference type="InterPro" id="IPR013325">
    <property type="entry name" value="RNA_pol_sigma_r2"/>
</dbReference>
<evidence type="ECO:0000259" key="7">
    <source>
        <dbReference type="Pfam" id="PF08281"/>
    </source>
</evidence>
<dbReference type="InterPro" id="IPR052704">
    <property type="entry name" value="ECF_Sigma-70_Domain"/>
</dbReference>
<protein>
    <submittedName>
        <fullName evidence="8">RNA polymerase sigma-70 factor</fullName>
    </submittedName>
</protein>
<dbReference type="InterPro" id="IPR013249">
    <property type="entry name" value="RNA_pol_sigma70_r4_t2"/>
</dbReference>
<dbReference type="InterPro" id="IPR013324">
    <property type="entry name" value="RNA_pol_sigma_r3/r4-like"/>
</dbReference>
<dbReference type="PANTHER" id="PTHR30173">
    <property type="entry name" value="SIGMA 19 FACTOR"/>
    <property type="match status" value="1"/>
</dbReference>
<accession>A0ABR8NLW3</accession>
<evidence type="ECO:0000259" key="6">
    <source>
        <dbReference type="Pfam" id="PF04542"/>
    </source>
</evidence>
<evidence type="ECO:0000256" key="4">
    <source>
        <dbReference type="ARBA" id="ARBA00023082"/>
    </source>
</evidence>
<evidence type="ECO:0000256" key="2">
    <source>
        <dbReference type="ARBA" id="ARBA00011344"/>
    </source>
</evidence>
<dbReference type="InterPro" id="IPR007627">
    <property type="entry name" value="RNA_pol_sigma70_r2"/>
</dbReference>
<dbReference type="PANTHER" id="PTHR30173:SF36">
    <property type="entry name" value="ECF RNA POLYMERASE SIGMA FACTOR SIGJ"/>
    <property type="match status" value="1"/>
</dbReference>
<dbReference type="EMBL" id="JACXZS010000004">
    <property type="protein sequence ID" value="MBD3941658.1"/>
    <property type="molecule type" value="Genomic_DNA"/>
</dbReference>
<gene>
    <name evidence="8" type="ORF">IF188_08120</name>
</gene>
<comment type="similarity">
    <text evidence="1">Belongs to the sigma-70 factor family. ECF subfamily.</text>
</comment>
<dbReference type="CDD" id="cd06171">
    <property type="entry name" value="Sigma70_r4"/>
    <property type="match status" value="1"/>
</dbReference>
<keyword evidence="9" id="KW-1185">Reference proteome</keyword>
<evidence type="ECO:0000256" key="5">
    <source>
        <dbReference type="ARBA" id="ARBA00023163"/>
    </source>
</evidence>
<keyword evidence="5" id="KW-0804">Transcription</keyword>
<evidence type="ECO:0000313" key="8">
    <source>
        <dbReference type="EMBL" id="MBD3941658.1"/>
    </source>
</evidence>
<keyword evidence="3" id="KW-0805">Transcription regulation</keyword>
<feature type="domain" description="RNA polymerase sigma factor 70 region 4 type 2" evidence="7">
    <location>
        <begin position="114"/>
        <end position="165"/>
    </location>
</feature>
<dbReference type="RefSeq" id="WP_191171272.1">
    <property type="nucleotide sequence ID" value="NZ_JACXZS010000004.1"/>
</dbReference>
<dbReference type="Gene3D" id="1.10.1740.10">
    <property type="match status" value="1"/>
</dbReference>
<evidence type="ECO:0000256" key="3">
    <source>
        <dbReference type="ARBA" id="ARBA00023015"/>
    </source>
</evidence>
<evidence type="ECO:0000313" key="9">
    <source>
        <dbReference type="Proteomes" id="UP000598426"/>
    </source>
</evidence>
<organism evidence="8 9">
    <name type="scientific">Microbacterium helvum</name>
    <dbReference type="NCBI Taxonomy" id="2773713"/>
    <lineage>
        <taxon>Bacteria</taxon>
        <taxon>Bacillati</taxon>
        <taxon>Actinomycetota</taxon>
        <taxon>Actinomycetes</taxon>
        <taxon>Micrococcales</taxon>
        <taxon>Microbacteriaceae</taxon>
        <taxon>Microbacterium</taxon>
    </lineage>
</organism>